<comment type="similarity">
    <text evidence="1">Belongs to the sigma-70 factor family. ECF subfamily.</text>
</comment>
<dbReference type="PANTHER" id="PTHR43133:SF63">
    <property type="entry name" value="RNA POLYMERASE SIGMA FACTOR FECI-RELATED"/>
    <property type="match status" value="1"/>
</dbReference>
<dbReference type="EMBL" id="CZQE01000054">
    <property type="protein sequence ID" value="CUS43456.1"/>
    <property type="molecule type" value="Genomic_DNA"/>
</dbReference>
<keyword evidence="3" id="KW-0731">Sigma factor</keyword>
<feature type="domain" description="RNA polymerase sigma-70 region 2" evidence="5">
    <location>
        <begin position="13"/>
        <end position="74"/>
    </location>
</feature>
<dbReference type="GO" id="GO:0006352">
    <property type="term" value="P:DNA-templated transcription initiation"/>
    <property type="evidence" value="ECO:0007669"/>
    <property type="project" value="InterPro"/>
</dbReference>
<proteinExistence type="inferred from homology"/>
<evidence type="ECO:0000313" key="7">
    <source>
        <dbReference type="EMBL" id="CUS43456.1"/>
    </source>
</evidence>
<evidence type="ECO:0000256" key="1">
    <source>
        <dbReference type="ARBA" id="ARBA00010641"/>
    </source>
</evidence>
<keyword evidence="2" id="KW-0805">Transcription regulation</keyword>
<evidence type="ECO:0000256" key="3">
    <source>
        <dbReference type="ARBA" id="ARBA00023082"/>
    </source>
</evidence>
<dbReference type="InterPro" id="IPR013325">
    <property type="entry name" value="RNA_pol_sigma_r2"/>
</dbReference>
<dbReference type="NCBIfam" id="TIGR02937">
    <property type="entry name" value="sigma70-ECF"/>
    <property type="match status" value="1"/>
</dbReference>
<evidence type="ECO:0000259" key="5">
    <source>
        <dbReference type="Pfam" id="PF04542"/>
    </source>
</evidence>
<protein>
    <submittedName>
        <fullName evidence="7">FIG006045: Sigma factor, ECF subfamily</fullName>
    </submittedName>
</protein>
<feature type="domain" description="RNA polymerase sigma factor 70 region 4 type 2" evidence="6">
    <location>
        <begin position="114"/>
        <end position="166"/>
    </location>
</feature>
<dbReference type="GO" id="GO:0003677">
    <property type="term" value="F:DNA binding"/>
    <property type="evidence" value="ECO:0007669"/>
    <property type="project" value="InterPro"/>
</dbReference>
<evidence type="ECO:0000256" key="4">
    <source>
        <dbReference type="ARBA" id="ARBA00023163"/>
    </source>
</evidence>
<keyword evidence="4" id="KW-0804">Transcription</keyword>
<reference evidence="7" key="1">
    <citation type="submission" date="2015-10" db="EMBL/GenBank/DDBJ databases">
        <authorList>
            <person name="Gilbert D.G."/>
        </authorList>
    </citation>
    <scope>NUCLEOTIDE SEQUENCE</scope>
</reference>
<sequence length="171" mass="19564">MSELNPLLSTFMQRRASLLRYFTARVGEAEAEDLVQETWLRVASQPANDEVRNPAAYLYRLCGNVMLDRLRQERTRAARDAEWRRVNRTVVTSGEEVCEGVPADEVLIARDRLRRLRDALADLPEAVQRTFRMHKLEGLSHSEVAAQLGVSRSLVEKHMMRALKHLVARVG</sequence>
<name>A0A170PMY8_9ZZZZ</name>
<dbReference type="InterPro" id="IPR013324">
    <property type="entry name" value="RNA_pol_sigma_r3/r4-like"/>
</dbReference>
<organism evidence="7">
    <name type="scientific">hydrothermal vent metagenome</name>
    <dbReference type="NCBI Taxonomy" id="652676"/>
    <lineage>
        <taxon>unclassified sequences</taxon>
        <taxon>metagenomes</taxon>
        <taxon>ecological metagenomes</taxon>
    </lineage>
</organism>
<evidence type="ECO:0000256" key="2">
    <source>
        <dbReference type="ARBA" id="ARBA00023015"/>
    </source>
</evidence>
<dbReference type="SUPFAM" id="SSF88946">
    <property type="entry name" value="Sigma2 domain of RNA polymerase sigma factors"/>
    <property type="match status" value="1"/>
</dbReference>
<dbReference type="Pfam" id="PF04542">
    <property type="entry name" value="Sigma70_r2"/>
    <property type="match status" value="1"/>
</dbReference>
<dbReference type="PANTHER" id="PTHR43133">
    <property type="entry name" value="RNA POLYMERASE ECF-TYPE SIGMA FACTO"/>
    <property type="match status" value="1"/>
</dbReference>
<evidence type="ECO:0000259" key="6">
    <source>
        <dbReference type="Pfam" id="PF08281"/>
    </source>
</evidence>
<dbReference type="AlphaFoldDB" id="A0A170PMY8"/>
<gene>
    <name evidence="7" type="ORF">MGWOODY_Smn86</name>
</gene>
<dbReference type="SUPFAM" id="SSF88659">
    <property type="entry name" value="Sigma3 and sigma4 domains of RNA polymerase sigma factors"/>
    <property type="match status" value="1"/>
</dbReference>
<dbReference type="InterPro" id="IPR013249">
    <property type="entry name" value="RNA_pol_sigma70_r4_t2"/>
</dbReference>
<dbReference type="Gene3D" id="1.10.10.10">
    <property type="entry name" value="Winged helix-like DNA-binding domain superfamily/Winged helix DNA-binding domain"/>
    <property type="match status" value="1"/>
</dbReference>
<dbReference type="GO" id="GO:0016987">
    <property type="term" value="F:sigma factor activity"/>
    <property type="evidence" value="ECO:0007669"/>
    <property type="project" value="UniProtKB-KW"/>
</dbReference>
<dbReference type="InterPro" id="IPR039425">
    <property type="entry name" value="RNA_pol_sigma-70-like"/>
</dbReference>
<dbReference type="InterPro" id="IPR014284">
    <property type="entry name" value="RNA_pol_sigma-70_dom"/>
</dbReference>
<dbReference type="InterPro" id="IPR036388">
    <property type="entry name" value="WH-like_DNA-bd_sf"/>
</dbReference>
<dbReference type="InterPro" id="IPR007627">
    <property type="entry name" value="RNA_pol_sigma70_r2"/>
</dbReference>
<dbReference type="Pfam" id="PF08281">
    <property type="entry name" value="Sigma70_r4_2"/>
    <property type="match status" value="1"/>
</dbReference>
<accession>A0A170PMY8</accession>
<dbReference type="Gene3D" id="1.10.1740.10">
    <property type="match status" value="1"/>
</dbReference>